<evidence type="ECO:0000256" key="6">
    <source>
        <dbReference type="ARBA" id="ARBA00022679"/>
    </source>
</evidence>
<keyword evidence="10" id="KW-1133">Transmembrane helix</keyword>
<evidence type="ECO:0000256" key="1">
    <source>
        <dbReference type="ARBA" id="ARBA00001946"/>
    </source>
</evidence>
<evidence type="ECO:0000256" key="11">
    <source>
        <dbReference type="ARBA" id="ARBA00023136"/>
    </source>
</evidence>
<evidence type="ECO:0000256" key="7">
    <source>
        <dbReference type="ARBA" id="ARBA00022692"/>
    </source>
</evidence>
<dbReference type="SUPFAM" id="SSF64005">
    <property type="entry name" value="Undecaprenyl diphosphate synthase"/>
    <property type="match status" value="1"/>
</dbReference>
<evidence type="ECO:0000256" key="4">
    <source>
        <dbReference type="ARBA" id="ARBA00005432"/>
    </source>
</evidence>
<dbReference type="EMBL" id="GL433849">
    <property type="protein sequence ID" value="EFN53865.1"/>
    <property type="molecule type" value="Genomic_DNA"/>
</dbReference>
<gene>
    <name evidence="13" type="ORF">CHLNCDRAFT_135978</name>
</gene>
<evidence type="ECO:0000256" key="10">
    <source>
        <dbReference type="ARBA" id="ARBA00022989"/>
    </source>
</evidence>
<dbReference type="GO" id="GO:0045547">
    <property type="term" value="F:ditrans,polycis-polyprenyl diphosphate synthase [(2E,6E)-farnesyl diphosphate specific] activity"/>
    <property type="evidence" value="ECO:0007669"/>
    <property type="project" value="UniProtKB-EC"/>
</dbReference>
<reference evidence="13 14" key="1">
    <citation type="journal article" date="2010" name="Plant Cell">
        <title>The Chlorella variabilis NC64A genome reveals adaptation to photosymbiosis, coevolution with viruses, and cryptic sex.</title>
        <authorList>
            <person name="Blanc G."/>
            <person name="Duncan G."/>
            <person name="Agarkova I."/>
            <person name="Borodovsky M."/>
            <person name="Gurnon J."/>
            <person name="Kuo A."/>
            <person name="Lindquist E."/>
            <person name="Lucas S."/>
            <person name="Pangilinan J."/>
            <person name="Polle J."/>
            <person name="Salamov A."/>
            <person name="Terry A."/>
            <person name="Yamada T."/>
            <person name="Dunigan D.D."/>
            <person name="Grigoriev I.V."/>
            <person name="Claverie J.M."/>
            <person name="Van Etten J.L."/>
        </authorList>
    </citation>
    <scope>NUCLEOTIDE SEQUENCE [LARGE SCALE GENOMIC DNA]</scope>
    <source>
        <strain evidence="13 14">NC64A</strain>
    </source>
</reference>
<evidence type="ECO:0000256" key="8">
    <source>
        <dbReference type="ARBA" id="ARBA00022824"/>
    </source>
</evidence>
<dbReference type="GO" id="GO:1904423">
    <property type="term" value="C:dehydrodolichyl diphosphate synthase complex"/>
    <property type="evidence" value="ECO:0007669"/>
    <property type="project" value="InterPro"/>
</dbReference>
<dbReference type="OrthoDB" id="514835at2759"/>
<comment type="subcellular location">
    <subcellularLocation>
        <location evidence="2">Endoplasmic reticulum membrane</location>
    </subcellularLocation>
</comment>
<comment type="cofactor">
    <cofactor evidence="1">
        <name>Mg(2+)</name>
        <dbReference type="ChEBI" id="CHEBI:18420"/>
    </cofactor>
</comment>
<keyword evidence="6" id="KW-0808">Transferase</keyword>
<dbReference type="InterPro" id="IPR036424">
    <property type="entry name" value="UPP_synth-like_sf"/>
</dbReference>
<proteinExistence type="inferred from homology"/>
<comment type="catalytic activity">
    <reaction evidence="12">
        <text>n isopentenyl diphosphate + (2E,6E)-farnesyl diphosphate = a di-trans,poly-cis-polyprenyl diphosphate + n diphosphate</text>
        <dbReference type="Rhea" id="RHEA:53008"/>
        <dbReference type="Rhea" id="RHEA-COMP:19494"/>
        <dbReference type="ChEBI" id="CHEBI:33019"/>
        <dbReference type="ChEBI" id="CHEBI:128769"/>
        <dbReference type="ChEBI" id="CHEBI:136960"/>
        <dbReference type="ChEBI" id="CHEBI:175763"/>
        <dbReference type="EC" id="2.5.1.87"/>
    </reaction>
</comment>
<organism evidence="14">
    <name type="scientific">Chlorella variabilis</name>
    <name type="common">Green alga</name>
    <dbReference type="NCBI Taxonomy" id="554065"/>
    <lineage>
        <taxon>Eukaryota</taxon>
        <taxon>Viridiplantae</taxon>
        <taxon>Chlorophyta</taxon>
        <taxon>core chlorophytes</taxon>
        <taxon>Trebouxiophyceae</taxon>
        <taxon>Chlorellales</taxon>
        <taxon>Chlorellaceae</taxon>
        <taxon>Chlorella clade</taxon>
        <taxon>Chlorella</taxon>
    </lineage>
</organism>
<comment type="pathway">
    <text evidence="3">Protein modification; protein glycosylation.</text>
</comment>
<protein>
    <recommendedName>
        <fullName evidence="5">ditrans,polycis-polyprenyl diphosphate synthase [(2E,6E)-farnesyldiphosphate specific]</fullName>
        <ecNumber evidence="5">2.5.1.87</ecNumber>
    </recommendedName>
</protein>
<evidence type="ECO:0000256" key="9">
    <source>
        <dbReference type="ARBA" id="ARBA00022842"/>
    </source>
</evidence>
<evidence type="ECO:0000256" key="2">
    <source>
        <dbReference type="ARBA" id="ARBA00004586"/>
    </source>
</evidence>
<accession>E1ZJH7</accession>
<dbReference type="EC" id="2.5.1.87" evidence="5"/>
<evidence type="ECO:0000256" key="3">
    <source>
        <dbReference type="ARBA" id="ARBA00004922"/>
    </source>
</evidence>
<dbReference type="PANTHER" id="PTHR21528">
    <property type="entry name" value="DEHYDRODOLICHYL DIPHOSPHATE SYNTHASE COMPLEX SUBUNIT NUS1"/>
    <property type="match status" value="1"/>
</dbReference>
<dbReference type="InParanoid" id="E1ZJH7"/>
<dbReference type="AlphaFoldDB" id="E1ZJH7"/>
<dbReference type="UniPathway" id="UPA00378"/>
<evidence type="ECO:0000256" key="12">
    <source>
        <dbReference type="ARBA" id="ARBA00047353"/>
    </source>
</evidence>
<name>E1ZJH7_CHLVA</name>
<dbReference type="PANTHER" id="PTHR21528:SF0">
    <property type="entry name" value="DEHYDRODOLICHYL DIPHOSPHATE SYNTHASE COMPLEX SUBUNIT NUS1"/>
    <property type="match status" value="1"/>
</dbReference>
<keyword evidence="7" id="KW-0812">Transmembrane</keyword>
<sequence>MASLLSDLLFPAVQASGHILLVFIVRLHAAWRALTALCTAAAARLAAAAPPLRPRLAAAFALPPREHIGSRPRPPTILGVAVAEELAEVDWSAAGEALGLLLSWAHDRGFCQVLFYEPTGSLQQPHRLRQLELQLLQRRLCGAVRLQAGWQGRAGDSAGALAGSVAPSNGGTLTAVLLSAADGQWPLLAAAAAGSPSSEPCGNGAGATGDGSLARTAAIDAAIAAPARLKRRLQVVAGPLAGLEPDFVLVTGPALSLAGFPAWAVRVSEIYGVGPLAALDAGRLQAALRRFCTTKQRFGK</sequence>
<dbReference type="STRING" id="554065.E1ZJH7"/>
<dbReference type="GO" id="GO:0005789">
    <property type="term" value="C:endoplasmic reticulum membrane"/>
    <property type="evidence" value="ECO:0007669"/>
    <property type="project" value="UniProtKB-SubCell"/>
</dbReference>
<dbReference type="InterPro" id="IPR038887">
    <property type="entry name" value="Nus1/NgBR"/>
</dbReference>
<keyword evidence="11" id="KW-0472">Membrane</keyword>
<dbReference type="RefSeq" id="XP_005845967.1">
    <property type="nucleotide sequence ID" value="XM_005845905.1"/>
</dbReference>
<evidence type="ECO:0000313" key="13">
    <source>
        <dbReference type="EMBL" id="EFN53865.1"/>
    </source>
</evidence>
<dbReference type="Proteomes" id="UP000008141">
    <property type="component" value="Unassembled WGS sequence"/>
</dbReference>
<keyword evidence="8" id="KW-0256">Endoplasmic reticulum</keyword>
<keyword evidence="14" id="KW-1185">Reference proteome</keyword>
<evidence type="ECO:0000256" key="5">
    <source>
        <dbReference type="ARBA" id="ARBA00012596"/>
    </source>
</evidence>
<comment type="similarity">
    <text evidence="4">Belongs to the UPP synthase family.</text>
</comment>
<dbReference type="Gene3D" id="3.40.1180.10">
    <property type="entry name" value="Decaprenyl diphosphate synthase-like"/>
    <property type="match status" value="1"/>
</dbReference>
<evidence type="ECO:0000313" key="14">
    <source>
        <dbReference type="Proteomes" id="UP000008141"/>
    </source>
</evidence>
<keyword evidence="9" id="KW-0460">Magnesium</keyword>
<dbReference type="KEGG" id="cvr:CHLNCDRAFT_135978"/>
<dbReference type="GeneID" id="17353387"/>